<evidence type="ECO:0000256" key="1">
    <source>
        <dbReference type="SAM" id="MobiDB-lite"/>
    </source>
</evidence>
<dbReference type="AlphaFoldDB" id="A0A9Q3BD23"/>
<feature type="region of interest" description="Disordered" evidence="1">
    <location>
        <begin position="81"/>
        <end position="107"/>
    </location>
</feature>
<protein>
    <submittedName>
        <fullName evidence="2">Uncharacterized protein</fullName>
    </submittedName>
</protein>
<name>A0A9Q3BD23_9BASI</name>
<accession>A0A9Q3BD23</accession>
<evidence type="ECO:0000313" key="3">
    <source>
        <dbReference type="Proteomes" id="UP000765509"/>
    </source>
</evidence>
<sequence length="125" mass="14185">MSHLLHAQVNPLNLNSHHMRTLKLMSLNLRWLQHNPWRNLLVSPHFTFFTITNFPSPLLLLPTPYLSSTICPLAPPSTSLFPDSKPLTSNPTPVPSPEISTNSSLHSHDEAWKEFTNFQPTLMIP</sequence>
<keyword evidence="3" id="KW-1185">Reference proteome</keyword>
<organism evidence="2 3">
    <name type="scientific">Austropuccinia psidii MF-1</name>
    <dbReference type="NCBI Taxonomy" id="1389203"/>
    <lineage>
        <taxon>Eukaryota</taxon>
        <taxon>Fungi</taxon>
        <taxon>Dikarya</taxon>
        <taxon>Basidiomycota</taxon>
        <taxon>Pucciniomycotina</taxon>
        <taxon>Pucciniomycetes</taxon>
        <taxon>Pucciniales</taxon>
        <taxon>Sphaerophragmiaceae</taxon>
        <taxon>Austropuccinia</taxon>
    </lineage>
</organism>
<proteinExistence type="predicted"/>
<evidence type="ECO:0000313" key="2">
    <source>
        <dbReference type="EMBL" id="MBW0463027.1"/>
    </source>
</evidence>
<feature type="compositionally biased region" description="Polar residues" evidence="1">
    <location>
        <begin position="81"/>
        <end position="91"/>
    </location>
</feature>
<gene>
    <name evidence="2" type="ORF">O181_002742</name>
</gene>
<dbReference type="EMBL" id="AVOT02000470">
    <property type="protein sequence ID" value="MBW0463027.1"/>
    <property type="molecule type" value="Genomic_DNA"/>
</dbReference>
<comment type="caution">
    <text evidence="2">The sequence shown here is derived from an EMBL/GenBank/DDBJ whole genome shotgun (WGS) entry which is preliminary data.</text>
</comment>
<reference evidence="2" key="1">
    <citation type="submission" date="2021-03" db="EMBL/GenBank/DDBJ databases">
        <title>Draft genome sequence of rust myrtle Austropuccinia psidii MF-1, a brazilian biotype.</title>
        <authorList>
            <person name="Quecine M.C."/>
            <person name="Pachon D.M.R."/>
            <person name="Bonatelli M.L."/>
            <person name="Correr F.H."/>
            <person name="Franceschini L.M."/>
            <person name="Leite T.F."/>
            <person name="Margarido G.R.A."/>
            <person name="Almeida C.A."/>
            <person name="Ferrarezi J.A."/>
            <person name="Labate C.A."/>
        </authorList>
    </citation>
    <scope>NUCLEOTIDE SEQUENCE</scope>
    <source>
        <strain evidence="2">MF-1</strain>
    </source>
</reference>
<dbReference type="Proteomes" id="UP000765509">
    <property type="component" value="Unassembled WGS sequence"/>
</dbReference>